<keyword evidence="10" id="KW-1185">Reference proteome</keyword>
<keyword evidence="9" id="KW-0830">Ubiquinone</keyword>
<dbReference type="UniPathway" id="UPA00232"/>
<comment type="cofactor">
    <cofactor evidence="1">
        <name>FAD</name>
        <dbReference type="ChEBI" id="CHEBI:57692"/>
    </cofactor>
</comment>
<keyword evidence="7" id="KW-0503">Monooxygenase</keyword>
<dbReference type="GO" id="GO:0016705">
    <property type="term" value="F:oxidoreductase activity, acting on paired donors, with incorporation or reduction of molecular oxygen"/>
    <property type="evidence" value="ECO:0007669"/>
    <property type="project" value="InterPro"/>
</dbReference>
<keyword evidence="4" id="KW-0285">Flavoprotein</keyword>
<organism evidence="9 10">
    <name type="scientific">Bartonella tamiae Th239</name>
    <dbReference type="NCBI Taxonomy" id="1094558"/>
    <lineage>
        <taxon>Bacteria</taxon>
        <taxon>Pseudomonadati</taxon>
        <taxon>Pseudomonadota</taxon>
        <taxon>Alphaproteobacteria</taxon>
        <taxon>Hyphomicrobiales</taxon>
        <taxon>Bartonellaceae</taxon>
        <taxon>Bartonella</taxon>
    </lineage>
</organism>
<dbReference type="InterPro" id="IPR036188">
    <property type="entry name" value="FAD/NAD-bd_sf"/>
</dbReference>
<evidence type="ECO:0000259" key="8">
    <source>
        <dbReference type="Pfam" id="PF01494"/>
    </source>
</evidence>
<evidence type="ECO:0000256" key="6">
    <source>
        <dbReference type="ARBA" id="ARBA00023002"/>
    </source>
</evidence>
<reference evidence="9 10" key="1">
    <citation type="submission" date="2012-03" db="EMBL/GenBank/DDBJ databases">
        <title>The Genome Sequence of Bartonella tamiae Th239.</title>
        <authorList>
            <consortium name="The Broad Institute Genome Sequencing Platform"/>
            <consortium name="The Broad Institute Genome Sequencing Center for Infectious Disease"/>
            <person name="Feldgarden M."/>
            <person name="Kirby J."/>
            <person name="Kosoy M."/>
            <person name="Birtles R."/>
            <person name="Probert W.S."/>
            <person name="Chiaraviglio L."/>
            <person name="Young S.K."/>
            <person name="Zeng Q."/>
            <person name="Gargeya S."/>
            <person name="Fitzgerald M."/>
            <person name="Haas B."/>
            <person name="Abouelleil A."/>
            <person name="Alvarado L."/>
            <person name="Arachchi H.M."/>
            <person name="Berlin A."/>
            <person name="Chapman S.B."/>
            <person name="Gearin G."/>
            <person name="Goldberg J."/>
            <person name="Griggs A."/>
            <person name="Gujja S."/>
            <person name="Hansen M."/>
            <person name="Heiman D."/>
            <person name="Howarth C."/>
            <person name="Larimer J."/>
            <person name="Lui A."/>
            <person name="MacDonald P.J.P."/>
            <person name="McCowen C."/>
            <person name="Montmayeur A."/>
            <person name="Murphy C."/>
            <person name="Neiman D."/>
            <person name="Pearson M."/>
            <person name="Priest M."/>
            <person name="Roberts A."/>
            <person name="Saif S."/>
            <person name="Shea T."/>
            <person name="Sisk P."/>
            <person name="Stolte C."/>
            <person name="Sykes S."/>
            <person name="Wortman J."/>
            <person name="Nusbaum C."/>
            <person name="Birren B."/>
        </authorList>
    </citation>
    <scope>NUCLEOTIDE SEQUENCE [LARGE SCALE GENOMIC DNA]</scope>
    <source>
        <strain evidence="9 10">Th239</strain>
    </source>
</reference>
<dbReference type="eggNOG" id="COG0654">
    <property type="taxonomic scope" value="Bacteria"/>
</dbReference>
<dbReference type="Pfam" id="PF01494">
    <property type="entry name" value="FAD_binding_3"/>
    <property type="match status" value="1"/>
</dbReference>
<keyword evidence="6" id="KW-0560">Oxidoreductase</keyword>
<accession>J1K231</accession>
<dbReference type="PANTHER" id="PTHR43876">
    <property type="entry name" value="UBIQUINONE BIOSYNTHESIS MONOOXYGENASE COQ6, MITOCHONDRIAL"/>
    <property type="match status" value="1"/>
</dbReference>
<evidence type="ECO:0000256" key="5">
    <source>
        <dbReference type="ARBA" id="ARBA00022827"/>
    </source>
</evidence>
<sequence length="413" mass="45821">MSKSKQTAPLIYDVVITGGAHVGLTLAVAIKQAAPFLNIAVIDANPHNSWKNDLRASAIAAAAIRMLNTLNCWQEVEPLSQPITEMIITDSEKSDPVRPVFLTFDGDLSAGEPFAYMVENKYLNQALHKRAEELNLSIMAALRVENFQNEHEKVIIHLSNGQNIITRLLVAADGVRSQLRDIAGIKTVHWPYHQKGIVCTVEHERDHHGRAEEHFLAAGPFAILPLKGKRSSLVWNERNEEADRLISADKMVFEAELETRFGHHLGALKLVSERRAFPFGLTLAREFVKPRFALAGDAAHGIHPISGQGLNLGFRDAAALSEIIVDTARLGLDIGSLASLERYQTWRRFETVRMGMTTDILNRMFSNDIAPLRAFRDIGLGLVDRMPKLKNYFISEAAGLTNGSPKLLMGENL</sequence>
<name>J1K231_9HYPH</name>
<comment type="caution">
    <text evidence="9">The sequence shown here is derived from an EMBL/GenBank/DDBJ whole genome shotgun (WGS) entry which is preliminary data.</text>
</comment>
<dbReference type="GO" id="GO:0006744">
    <property type="term" value="P:ubiquinone biosynthetic process"/>
    <property type="evidence" value="ECO:0007669"/>
    <property type="project" value="UniProtKB-UniPathway"/>
</dbReference>
<evidence type="ECO:0000313" key="9">
    <source>
        <dbReference type="EMBL" id="EJF91507.1"/>
    </source>
</evidence>
<dbReference type="HOGENOM" id="CLU_009665_8_1_5"/>
<dbReference type="PRINTS" id="PR00420">
    <property type="entry name" value="RNGMNOXGNASE"/>
</dbReference>
<dbReference type="STRING" id="1094558.ME5_00202"/>
<dbReference type="NCBIfam" id="NF005599">
    <property type="entry name" value="PRK07333.1"/>
    <property type="match status" value="1"/>
</dbReference>
<dbReference type="PATRIC" id="fig|1094558.3.peg.229"/>
<evidence type="ECO:0000256" key="7">
    <source>
        <dbReference type="ARBA" id="ARBA00023033"/>
    </source>
</evidence>
<dbReference type="RefSeq" id="WP_008037586.1">
    <property type="nucleotide sequence ID" value="NZ_JH725147.1"/>
</dbReference>
<dbReference type="InterPro" id="IPR051205">
    <property type="entry name" value="UbiH/COQ6_monooxygenase"/>
</dbReference>
<dbReference type="SUPFAM" id="SSF51905">
    <property type="entry name" value="FAD/NAD(P)-binding domain"/>
    <property type="match status" value="1"/>
</dbReference>
<dbReference type="FunFam" id="3.50.50.60:FF:000021">
    <property type="entry name" value="Ubiquinone biosynthesis monooxygenase COQ6"/>
    <property type="match status" value="1"/>
</dbReference>
<dbReference type="AlphaFoldDB" id="J1K231"/>
<keyword evidence="5" id="KW-0274">FAD</keyword>
<comment type="pathway">
    <text evidence="2">Cofactor biosynthesis; ubiquinone biosynthesis.</text>
</comment>
<evidence type="ECO:0000256" key="4">
    <source>
        <dbReference type="ARBA" id="ARBA00022630"/>
    </source>
</evidence>
<dbReference type="GO" id="GO:0004497">
    <property type="term" value="F:monooxygenase activity"/>
    <property type="evidence" value="ECO:0007669"/>
    <property type="project" value="UniProtKB-KW"/>
</dbReference>
<gene>
    <name evidence="9" type="ORF">ME5_00202</name>
</gene>
<dbReference type="EMBL" id="AIMB01000002">
    <property type="protein sequence ID" value="EJF91507.1"/>
    <property type="molecule type" value="Genomic_DNA"/>
</dbReference>
<dbReference type="InterPro" id="IPR002938">
    <property type="entry name" value="FAD-bd"/>
</dbReference>
<evidence type="ECO:0000256" key="1">
    <source>
        <dbReference type="ARBA" id="ARBA00001974"/>
    </source>
</evidence>
<feature type="domain" description="FAD-binding" evidence="8">
    <location>
        <begin position="12"/>
        <end position="324"/>
    </location>
</feature>
<dbReference type="Gene3D" id="3.50.50.60">
    <property type="entry name" value="FAD/NAD(P)-binding domain"/>
    <property type="match status" value="2"/>
</dbReference>
<dbReference type="Proteomes" id="UP000008952">
    <property type="component" value="Unassembled WGS sequence"/>
</dbReference>
<dbReference type="OrthoDB" id="9796623at2"/>
<dbReference type="GO" id="GO:0071949">
    <property type="term" value="F:FAD binding"/>
    <property type="evidence" value="ECO:0007669"/>
    <property type="project" value="InterPro"/>
</dbReference>
<dbReference type="GO" id="GO:0110142">
    <property type="term" value="C:ubiquinone biosynthesis complex"/>
    <property type="evidence" value="ECO:0007669"/>
    <property type="project" value="UniProtKB-ARBA"/>
</dbReference>
<dbReference type="InterPro" id="IPR010971">
    <property type="entry name" value="UbiH/COQ6"/>
</dbReference>
<dbReference type="PANTHER" id="PTHR43876:SF7">
    <property type="entry name" value="UBIQUINONE BIOSYNTHESIS MONOOXYGENASE COQ6, MITOCHONDRIAL"/>
    <property type="match status" value="1"/>
</dbReference>
<dbReference type="NCBIfam" id="TIGR01988">
    <property type="entry name" value="Ubi-OHases"/>
    <property type="match status" value="1"/>
</dbReference>
<evidence type="ECO:0000256" key="2">
    <source>
        <dbReference type="ARBA" id="ARBA00004749"/>
    </source>
</evidence>
<comment type="similarity">
    <text evidence="3">Belongs to the UbiH/COQ6 family.</text>
</comment>
<protein>
    <submittedName>
        <fullName evidence="9">UbiH/UbiF/VisC/COQ6 family ubiquinone biosynthesis hydroxylase</fullName>
    </submittedName>
</protein>
<proteinExistence type="inferred from homology"/>
<evidence type="ECO:0000313" key="10">
    <source>
        <dbReference type="Proteomes" id="UP000008952"/>
    </source>
</evidence>
<evidence type="ECO:0000256" key="3">
    <source>
        <dbReference type="ARBA" id="ARBA00005349"/>
    </source>
</evidence>